<organism evidence="1 2">
    <name type="scientific">Prescottella agglutinans</name>
    <dbReference type="NCBI Taxonomy" id="1644129"/>
    <lineage>
        <taxon>Bacteria</taxon>
        <taxon>Bacillati</taxon>
        <taxon>Actinomycetota</taxon>
        <taxon>Actinomycetes</taxon>
        <taxon>Mycobacteriales</taxon>
        <taxon>Nocardiaceae</taxon>
        <taxon>Prescottella</taxon>
    </lineage>
</organism>
<dbReference type="RefSeq" id="WP_280763379.1">
    <property type="nucleotide sequence ID" value="NZ_JARXVC010000018.1"/>
</dbReference>
<dbReference type="Proteomes" id="UP001160334">
    <property type="component" value="Unassembled WGS sequence"/>
</dbReference>
<protein>
    <recommendedName>
        <fullName evidence="3">Phage tail protein</fullName>
    </recommendedName>
</protein>
<keyword evidence="2" id="KW-1185">Reference proteome</keyword>
<proteinExistence type="predicted"/>
<comment type="caution">
    <text evidence="1">The sequence shown here is derived from an EMBL/GenBank/DDBJ whole genome shotgun (WGS) entry which is preliminary data.</text>
</comment>
<reference evidence="1 2" key="1">
    <citation type="submission" date="2023-04" db="EMBL/GenBank/DDBJ databases">
        <title>Forest soil microbial communities from Buena Vista Peninsula, Colon Province, Panama.</title>
        <authorList>
            <person name="Bouskill N."/>
        </authorList>
    </citation>
    <scope>NUCLEOTIDE SEQUENCE [LARGE SCALE GENOMIC DNA]</scope>
    <source>
        <strain evidence="1 2">CFH S0262</strain>
    </source>
</reference>
<dbReference type="EMBL" id="JARXVC010000018">
    <property type="protein sequence ID" value="MDH6284142.1"/>
    <property type="molecule type" value="Genomic_DNA"/>
</dbReference>
<sequence length="104" mass="10933">MGIATLTSTAVAVDTASDTGLYRLDPPIVGDDGKAHEYGAAMVAPLGILVDVWAAREDGSLVLDDHDDWVALINCSPAPGFRPTVEGEFESAGYQIRSQERAAS</sequence>
<evidence type="ECO:0000313" key="1">
    <source>
        <dbReference type="EMBL" id="MDH6284142.1"/>
    </source>
</evidence>
<name>A0ABT6MIJ7_9NOCA</name>
<gene>
    <name evidence="1" type="ORF">M2280_005394</name>
</gene>
<accession>A0ABT6MIJ7</accession>
<evidence type="ECO:0000313" key="2">
    <source>
        <dbReference type="Proteomes" id="UP001160334"/>
    </source>
</evidence>
<evidence type="ECO:0008006" key="3">
    <source>
        <dbReference type="Google" id="ProtNLM"/>
    </source>
</evidence>